<sequence>MKFFLIDDDVNIINILKLIIENRNLGTVIGYSTNGIDGLEDIKTLTPDIVIVDLLMPLMDGISLVHKCKEENLDISFIMLSQVNSKDIIGKAYESGIEFFIQKPVNAIEVENVIDKVCKSLSINRTFYKMQNLFIKEISTNINDSAPKDEEESKENSFMLKLQAVLQKLGIMGELGSKDILTLVEYLIKTNQSVYDFTLNKLCKKFTDSPKSMEQRIRRAANAGMINLANLGLEDYMNDSFNEYSNTLYNFEQVKKEMDFIRGKVSSGGKTNIKKFLNALMFYSKD</sequence>
<dbReference type="InterPro" id="IPR001789">
    <property type="entry name" value="Sig_transdc_resp-reg_receiver"/>
</dbReference>
<evidence type="ECO:0000259" key="6">
    <source>
        <dbReference type="PROSITE" id="PS50110"/>
    </source>
</evidence>
<keyword evidence="3" id="KW-0902">Two-component regulatory system</keyword>
<dbReference type="AlphaFoldDB" id="A0A6M0H2M6"/>
<dbReference type="PANTHER" id="PTHR44591:SF14">
    <property type="entry name" value="PROTEIN PILG"/>
    <property type="match status" value="1"/>
</dbReference>
<dbReference type="InterPro" id="IPR013972">
    <property type="entry name" value="YcbB"/>
</dbReference>
<dbReference type="PROSITE" id="PS50110">
    <property type="entry name" value="RESPONSE_REGULATORY"/>
    <property type="match status" value="1"/>
</dbReference>
<organism evidence="7 8">
    <name type="scientific">Clostridium senegalense</name>
    <dbReference type="NCBI Taxonomy" id="1465809"/>
    <lineage>
        <taxon>Bacteria</taxon>
        <taxon>Bacillati</taxon>
        <taxon>Bacillota</taxon>
        <taxon>Clostridia</taxon>
        <taxon>Eubacteriales</taxon>
        <taxon>Clostridiaceae</taxon>
        <taxon>Clostridium</taxon>
    </lineage>
</organism>
<feature type="domain" description="Response regulatory" evidence="6">
    <location>
        <begin position="2"/>
        <end position="118"/>
    </location>
</feature>
<comment type="function">
    <text evidence="4">May play the central regulatory role in sporulation. It may be an element of the effector pathway responsible for the activation of sporulation genes in response to nutritional stress. Spo0A may act in concert with spo0H (a sigma factor) to control the expression of some genes that are critical to the sporulation process.</text>
</comment>
<evidence type="ECO:0000256" key="2">
    <source>
        <dbReference type="ARBA" id="ARBA00022553"/>
    </source>
</evidence>
<name>A0A6M0H2M6_9CLOT</name>
<dbReference type="SUPFAM" id="SSF52172">
    <property type="entry name" value="CheY-like"/>
    <property type="match status" value="1"/>
</dbReference>
<dbReference type="SMART" id="SM00448">
    <property type="entry name" value="REC"/>
    <property type="match status" value="1"/>
</dbReference>
<reference evidence="7 8" key="1">
    <citation type="submission" date="2020-02" db="EMBL/GenBank/DDBJ databases">
        <title>Genome assembly of a novel Clostridium senegalense strain.</title>
        <authorList>
            <person name="Gupta T.B."/>
            <person name="Jauregui R."/>
            <person name="Maclean P."/>
            <person name="Nawarathana A."/>
            <person name="Brightwell G."/>
        </authorList>
    </citation>
    <scope>NUCLEOTIDE SEQUENCE [LARGE SCALE GENOMIC DNA]</scope>
    <source>
        <strain evidence="7 8">AGRFS4</strain>
    </source>
</reference>
<dbReference type="RefSeq" id="WP_199869195.1">
    <property type="nucleotide sequence ID" value="NZ_JAAGPU010000003.1"/>
</dbReference>
<keyword evidence="8" id="KW-1185">Reference proteome</keyword>
<evidence type="ECO:0000256" key="5">
    <source>
        <dbReference type="PROSITE-ProRule" id="PRU00169"/>
    </source>
</evidence>
<protein>
    <recommendedName>
        <fullName evidence="1">Stage 0 sporulation protein A homolog</fullName>
    </recommendedName>
</protein>
<dbReference type="InterPro" id="IPR050595">
    <property type="entry name" value="Bact_response_regulator"/>
</dbReference>
<dbReference type="GO" id="GO:0000160">
    <property type="term" value="P:phosphorelay signal transduction system"/>
    <property type="evidence" value="ECO:0007669"/>
    <property type="project" value="UniProtKB-KW"/>
</dbReference>
<evidence type="ECO:0000256" key="4">
    <source>
        <dbReference type="ARBA" id="ARBA00024867"/>
    </source>
</evidence>
<dbReference type="Proteomes" id="UP000481872">
    <property type="component" value="Unassembled WGS sequence"/>
</dbReference>
<comment type="caution">
    <text evidence="7">The sequence shown here is derived from an EMBL/GenBank/DDBJ whole genome shotgun (WGS) entry which is preliminary data.</text>
</comment>
<accession>A0A6M0H2M6</accession>
<dbReference type="Gene3D" id="3.40.50.2300">
    <property type="match status" value="1"/>
</dbReference>
<keyword evidence="2 5" id="KW-0597">Phosphoprotein</keyword>
<feature type="modified residue" description="4-aspartylphosphate" evidence="5">
    <location>
        <position position="53"/>
    </location>
</feature>
<dbReference type="EMBL" id="JAAGPU010000003">
    <property type="protein sequence ID" value="NEU03892.1"/>
    <property type="molecule type" value="Genomic_DNA"/>
</dbReference>
<evidence type="ECO:0000256" key="1">
    <source>
        <dbReference type="ARBA" id="ARBA00018672"/>
    </source>
</evidence>
<dbReference type="PANTHER" id="PTHR44591">
    <property type="entry name" value="STRESS RESPONSE REGULATOR PROTEIN 1"/>
    <property type="match status" value="1"/>
</dbReference>
<evidence type="ECO:0000313" key="8">
    <source>
        <dbReference type="Proteomes" id="UP000481872"/>
    </source>
</evidence>
<evidence type="ECO:0000313" key="7">
    <source>
        <dbReference type="EMBL" id="NEU03892.1"/>
    </source>
</evidence>
<dbReference type="InterPro" id="IPR011006">
    <property type="entry name" value="CheY-like_superfamily"/>
</dbReference>
<evidence type="ECO:0000256" key="3">
    <source>
        <dbReference type="ARBA" id="ARBA00023012"/>
    </source>
</evidence>
<gene>
    <name evidence="7" type="ORF">G3M99_03275</name>
</gene>
<proteinExistence type="predicted"/>
<dbReference type="Pfam" id="PF00072">
    <property type="entry name" value="Response_reg"/>
    <property type="match status" value="1"/>
</dbReference>
<dbReference type="Pfam" id="PF08664">
    <property type="entry name" value="YcbB"/>
    <property type="match status" value="1"/>
</dbReference>